<organism evidence="1 2">
    <name type="scientific">Penicillium flavigenum</name>
    <dbReference type="NCBI Taxonomy" id="254877"/>
    <lineage>
        <taxon>Eukaryota</taxon>
        <taxon>Fungi</taxon>
        <taxon>Dikarya</taxon>
        <taxon>Ascomycota</taxon>
        <taxon>Pezizomycotina</taxon>
        <taxon>Eurotiomycetes</taxon>
        <taxon>Eurotiomycetidae</taxon>
        <taxon>Eurotiales</taxon>
        <taxon>Aspergillaceae</taxon>
        <taxon>Penicillium</taxon>
    </lineage>
</organism>
<evidence type="ECO:0000313" key="2">
    <source>
        <dbReference type="Proteomes" id="UP000191342"/>
    </source>
</evidence>
<gene>
    <name evidence="1" type="ORF">PENFLA_c013G00058</name>
</gene>
<evidence type="ECO:0000313" key="1">
    <source>
        <dbReference type="EMBL" id="OQE22124.1"/>
    </source>
</evidence>
<keyword evidence="2" id="KW-1185">Reference proteome</keyword>
<proteinExistence type="predicted"/>
<protein>
    <submittedName>
        <fullName evidence="1">Uncharacterized protein</fullName>
    </submittedName>
</protein>
<sequence length="111" mass="12098">MDSFFFEFALEPHIWRSNKYHLGTPGRGLLYSLYCRLSGGVSIGIPNCRGAISLGSCFVFTQFINETGWPDGLAWLLGLLQGGLCLIGVDAVAHMIEGKASCLFYCKTSLA</sequence>
<name>A0A1V6T7Z2_9EURO</name>
<dbReference type="EMBL" id="MLQL01000013">
    <property type="protein sequence ID" value="OQE22124.1"/>
    <property type="molecule type" value="Genomic_DNA"/>
</dbReference>
<comment type="caution">
    <text evidence="1">The sequence shown here is derived from an EMBL/GenBank/DDBJ whole genome shotgun (WGS) entry which is preliminary data.</text>
</comment>
<accession>A0A1V6T7Z2</accession>
<reference evidence="2" key="1">
    <citation type="journal article" date="2017" name="Nat. Microbiol.">
        <title>Global analysis of biosynthetic gene clusters reveals vast potential of secondary metabolite production in Penicillium species.</title>
        <authorList>
            <person name="Nielsen J.C."/>
            <person name="Grijseels S."/>
            <person name="Prigent S."/>
            <person name="Ji B."/>
            <person name="Dainat J."/>
            <person name="Nielsen K.F."/>
            <person name="Frisvad J.C."/>
            <person name="Workman M."/>
            <person name="Nielsen J."/>
        </authorList>
    </citation>
    <scope>NUCLEOTIDE SEQUENCE [LARGE SCALE GENOMIC DNA]</scope>
    <source>
        <strain evidence="2">IBT 14082</strain>
    </source>
</reference>
<dbReference type="Proteomes" id="UP000191342">
    <property type="component" value="Unassembled WGS sequence"/>
</dbReference>
<dbReference type="STRING" id="254877.A0A1V6T7Z2"/>
<dbReference type="AlphaFoldDB" id="A0A1V6T7Z2"/>